<dbReference type="AlphaFoldDB" id="A0A3B1C9F8"/>
<keyword evidence="12" id="KW-0132">Cell division</keyword>
<dbReference type="GO" id="GO:0016020">
    <property type="term" value="C:membrane"/>
    <property type="evidence" value="ECO:0007669"/>
    <property type="project" value="UniProtKB-SubCell"/>
</dbReference>
<evidence type="ECO:0000313" key="12">
    <source>
        <dbReference type="EMBL" id="VAX27146.1"/>
    </source>
</evidence>
<gene>
    <name evidence="12" type="ORF">MNBD_NITROSPINAE05-16</name>
</gene>
<evidence type="ECO:0000259" key="11">
    <source>
        <dbReference type="PROSITE" id="PS50106"/>
    </source>
</evidence>
<organism evidence="12">
    <name type="scientific">hydrothermal vent metagenome</name>
    <dbReference type="NCBI Taxonomy" id="652676"/>
    <lineage>
        <taxon>unclassified sequences</taxon>
        <taxon>metagenomes</taxon>
        <taxon>ecological metagenomes</taxon>
    </lineage>
</organism>
<comment type="subcellular location">
    <subcellularLocation>
        <location evidence="2">Membrane</location>
        <topology evidence="2">Multi-pass membrane protein</topology>
    </subcellularLocation>
</comment>
<feature type="transmembrane region" description="Helical" evidence="10">
    <location>
        <begin position="107"/>
        <end position="128"/>
    </location>
</feature>
<keyword evidence="3 12" id="KW-0645">Protease</keyword>
<keyword evidence="5" id="KW-0378">Hydrolase</keyword>
<feature type="non-terminal residue" evidence="12">
    <location>
        <position position="261"/>
    </location>
</feature>
<dbReference type="CDD" id="cd06163">
    <property type="entry name" value="S2P-M50_PDZ_RseP-like"/>
    <property type="match status" value="1"/>
</dbReference>
<dbReference type="InterPro" id="IPR008915">
    <property type="entry name" value="Peptidase_M50"/>
</dbReference>
<dbReference type="SUPFAM" id="SSF50156">
    <property type="entry name" value="PDZ domain-like"/>
    <property type="match status" value="2"/>
</dbReference>
<dbReference type="Gene3D" id="2.30.42.10">
    <property type="match status" value="2"/>
</dbReference>
<feature type="domain" description="PDZ" evidence="11">
    <location>
        <begin position="132"/>
        <end position="169"/>
    </location>
</feature>
<dbReference type="EMBL" id="UOGG01000020">
    <property type="protein sequence ID" value="VAX27146.1"/>
    <property type="molecule type" value="Genomic_DNA"/>
</dbReference>
<dbReference type="Pfam" id="PF02163">
    <property type="entry name" value="Peptidase_M50"/>
    <property type="match status" value="1"/>
</dbReference>
<protein>
    <submittedName>
        <fullName evidence="12">Intramembrane protease RasP/YluC, implicated in cell division based on FtsL cleavage</fullName>
    </submittedName>
</protein>
<dbReference type="GO" id="GO:0006508">
    <property type="term" value="P:proteolysis"/>
    <property type="evidence" value="ECO:0007669"/>
    <property type="project" value="UniProtKB-KW"/>
</dbReference>
<dbReference type="InterPro" id="IPR041489">
    <property type="entry name" value="PDZ_6"/>
</dbReference>
<evidence type="ECO:0000256" key="1">
    <source>
        <dbReference type="ARBA" id="ARBA00001947"/>
    </source>
</evidence>
<sequence length="261" mass="28101">MFELSMISPDAVFQFGSKMLAFLGGLAALIFVHELGHFLVARKCGVVVEKFSIGFGPKIFGYTSGGTEYLLSAIPLGGYVKMKGEDYEEGSLHQEGSFAGATVQRRMAIAFAGPLFNILFAIAIYWVVYLSGVQALGLVTGTIRPESPALAAGLQVGDKIVEIDGQPVKFWDQLQKIVHASPGKSLDFKVERDASLMNFAITPVAEETTDLFGDKKTVGLIGITPLVRDITYVKEGSSADKSGLQVGDRLLEVDGKPIFGW</sequence>
<keyword evidence="6" id="KW-0862">Zinc</keyword>
<keyword evidence="12" id="KW-0131">Cell cycle</keyword>
<evidence type="ECO:0000256" key="5">
    <source>
        <dbReference type="ARBA" id="ARBA00022801"/>
    </source>
</evidence>
<evidence type="ECO:0000256" key="2">
    <source>
        <dbReference type="ARBA" id="ARBA00004141"/>
    </source>
</evidence>
<dbReference type="InterPro" id="IPR001478">
    <property type="entry name" value="PDZ"/>
</dbReference>
<accession>A0A3B1C9F8</accession>
<dbReference type="GO" id="GO:0051301">
    <property type="term" value="P:cell division"/>
    <property type="evidence" value="ECO:0007669"/>
    <property type="project" value="UniProtKB-KW"/>
</dbReference>
<dbReference type="InterPro" id="IPR036034">
    <property type="entry name" value="PDZ_sf"/>
</dbReference>
<keyword evidence="9 10" id="KW-0472">Membrane</keyword>
<dbReference type="PANTHER" id="PTHR42837">
    <property type="entry name" value="REGULATOR OF SIGMA-E PROTEASE RSEP"/>
    <property type="match status" value="1"/>
</dbReference>
<dbReference type="Pfam" id="PF17820">
    <property type="entry name" value="PDZ_6"/>
    <property type="match status" value="2"/>
</dbReference>
<evidence type="ECO:0000256" key="9">
    <source>
        <dbReference type="ARBA" id="ARBA00023136"/>
    </source>
</evidence>
<dbReference type="PANTHER" id="PTHR42837:SF2">
    <property type="entry name" value="MEMBRANE METALLOPROTEASE ARASP2, CHLOROPLASTIC-RELATED"/>
    <property type="match status" value="1"/>
</dbReference>
<dbReference type="GO" id="GO:0004222">
    <property type="term" value="F:metalloendopeptidase activity"/>
    <property type="evidence" value="ECO:0007669"/>
    <property type="project" value="InterPro"/>
</dbReference>
<evidence type="ECO:0000256" key="10">
    <source>
        <dbReference type="SAM" id="Phobius"/>
    </source>
</evidence>
<keyword evidence="4 10" id="KW-0812">Transmembrane</keyword>
<keyword evidence="7 10" id="KW-1133">Transmembrane helix</keyword>
<evidence type="ECO:0000256" key="8">
    <source>
        <dbReference type="ARBA" id="ARBA00023049"/>
    </source>
</evidence>
<keyword evidence="8" id="KW-0482">Metalloprotease</keyword>
<evidence type="ECO:0000256" key="7">
    <source>
        <dbReference type="ARBA" id="ARBA00022989"/>
    </source>
</evidence>
<proteinExistence type="predicted"/>
<comment type="cofactor">
    <cofactor evidence="1">
        <name>Zn(2+)</name>
        <dbReference type="ChEBI" id="CHEBI:29105"/>
    </cofactor>
</comment>
<dbReference type="PROSITE" id="PS50106">
    <property type="entry name" value="PDZ"/>
    <property type="match status" value="2"/>
</dbReference>
<evidence type="ECO:0000256" key="4">
    <source>
        <dbReference type="ARBA" id="ARBA00022692"/>
    </source>
</evidence>
<evidence type="ECO:0000256" key="6">
    <source>
        <dbReference type="ARBA" id="ARBA00022833"/>
    </source>
</evidence>
<name>A0A3B1C9F8_9ZZZZ</name>
<dbReference type="CDD" id="cd23081">
    <property type="entry name" value="cpPDZ_EcRseP-like"/>
    <property type="match status" value="1"/>
</dbReference>
<dbReference type="SMART" id="SM00228">
    <property type="entry name" value="PDZ"/>
    <property type="match status" value="1"/>
</dbReference>
<feature type="domain" description="PDZ" evidence="11">
    <location>
        <begin position="230"/>
        <end position="261"/>
    </location>
</feature>
<dbReference type="InterPro" id="IPR004387">
    <property type="entry name" value="Pept_M50_Zn"/>
</dbReference>
<evidence type="ECO:0000256" key="3">
    <source>
        <dbReference type="ARBA" id="ARBA00022670"/>
    </source>
</evidence>
<reference evidence="12" key="1">
    <citation type="submission" date="2018-06" db="EMBL/GenBank/DDBJ databases">
        <authorList>
            <person name="Zhirakovskaya E."/>
        </authorList>
    </citation>
    <scope>NUCLEOTIDE SEQUENCE</scope>
</reference>
<feature type="transmembrane region" description="Helical" evidence="10">
    <location>
        <begin position="20"/>
        <end position="40"/>
    </location>
</feature>